<dbReference type="Proteomes" id="UP000253204">
    <property type="component" value="Unassembled WGS sequence"/>
</dbReference>
<evidence type="ECO:0000313" key="1">
    <source>
        <dbReference type="EMBL" id="RCV85696.1"/>
    </source>
</evidence>
<name>A0A368TN17_9GAMM</name>
<evidence type="ECO:0000313" key="3">
    <source>
        <dbReference type="Proteomes" id="UP000253204"/>
    </source>
</evidence>
<proteinExistence type="predicted"/>
<sequence length="67" mass="7599">EARHAVTFRETFADALVHLEAMQRDELLAIHADAIEVLPAGRLMMRNVAMAFDAYLKPQEGRFSRTV</sequence>
<gene>
    <name evidence="2" type="ORF">DU506_20025</name>
    <name evidence="1" type="ORF">DU506_20890</name>
</gene>
<feature type="non-terminal residue" evidence="1">
    <location>
        <position position="1"/>
    </location>
</feature>
<reference evidence="1 3" key="1">
    <citation type="submission" date="2018-07" db="EMBL/GenBank/DDBJ databases">
        <title>Halomonas rutogse sp. nov., isolated from Lake TangqianCo on Tibetan Plateau.</title>
        <authorList>
            <person name="Lu H."/>
            <person name="Xing P."/>
            <person name="Wu Q."/>
        </authorList>
    </citation>
    <scope>NUCLEOTIDE SEQUENCE [LARGE SCALE GENOMIC DNA]</scope>
    <source>
        <strain evidence="1 3">TQ8S</strain>
    </source>
</reference>
<dbReference type="InterPro" id="IPR058240">
    <property type="entry name" value="rSAM_sf"/>
</dbReference>
<organism evidence="1 3">
    <name type="scientific">Vreelandella rituensis</name>
    <dbReference type="NCBI Taxonomy" id="2282306"/>
    <lineage>
        <taxon>Bacteria</taxon>
        <taxon>Pseudomonadati</taxon>
        <taxon>Pseudomonadota</taxon>
        <taxon>Gammaproteobacteria</taxon>
        <taxon>Oceanospirillales</taxon>
        <taxon>Halomonadaceae</taxon>
        <taxon>Vreelandella</taxon>
    </lineage>
</organism>
<protein>
    <submittedName>
        <fullName evidence="1">Coproporphyrinogen III oxidase</fullName>
    </submittedName>
</protein>
<dbReference type="Gene3D" id="1.10.10.920">
    <property type="match status" value="1"/>
</dbReference>
<dbReference type="EMBL" id="QPIJ01000091">
    <property type="protein sequence ID" value="RCV85852.1"/>
    <property type="molecule type" value="Genomic_DNA"/>
</dbReference>
<comment type="caution">
    <text evidence="1">The sequence shown here is derived from an EMBL/GenBank/DDBJ whole genome shotgun (WGS) entry which is preliminary data.</text>
</comment>
<evidence type="ECO:0000313" key="2">
    <source>
        <dbReference type="EMBL" id="RCV85852.1"/>
    </source>
</evidence>
<dbReference type="EMBL" id="QPIJ01000123">
    <property type="protein sequence ID" value="RCV85696.1"/>
    <property type="molecule type" value="Genomic_DNA"/>
</dbReference>
<dbReference type="AlphaFoldDB" id="A0A368TN17"/>
<accession>A0A368TN17</accession>
<keyword evidence="3" id="KW-1185">Reference proteome</keyword>
<dbReference type="SUPFAM" id="SSF102114">
    <property type="entry name" value="Radical SAM enzymes"/>
    <property type="match status" value="1"/>
</dbReference>